<gene>
    <name evidence="1" type="ORF">VC83_01057</name>
</gene>
<name>A0A177ALM7_9PEZI</name>
<dbReference type="Gene3D" id="2.115.10.20">
    <property type="entry name" value="Glycosyl hydrolase domain, family 43"/>
    <property type="match status" value="1"/>
</dbReference>
<dbReference type="GeneID" id="36284149"/>
<dbReference type="Proteomes" id="UP000077154">
    <property type="component" value="Unassembled WGS sequence"/>
</dbReference>
<dbReference type="PANTHER" id="PTHR22925">
    <property type="entry name" value="GLYCOSYL HYDROLASE 43 FAMILY MEMBER"/>
    <property type="match status" value="1"/>
</dbReference>
<accession>A0A177ALM7</accession>
<dbReference type="PANTHER" id="PTHR22925:SF39">
    <property type="entry name" value="PUTATIVE (AFU_ORTHOLOGUE AFUA_5G14190)-RELATED"/>
    <property type="match status" value="1"/>
</dbReference>
<dbReference type="eggNOG" id="ENOG502QSGV">
    <property type="taxonomic scope" value="Eukaryota"/>
</dbReference>
<organism evidence="1">
    <name type="scientific">Pseudogymnoascus destructans</name>
    <dbReference type="NCBI Taxonomy" id="655981"/>
    <lineage>
        <taxon>Eukaryota</taxon>
        <taxon>Fungi</taxon>
        <taxon>Dikarya</taxon>
        <taxon>Ascomycota</taxon>
        <taxon>Pezizomycotina</taxon>
        <taxon>Leotiomycetes</taxon>
        <taxon>Thelebolales</taxon>
        <taxon>Thelebolaceae</taxon>
        <taxon>Pseudogymnoascus</taxon>
    </lineage>
</organism>
<dbReference type="EMBL" id="KV441387">
    <property type="protein sequence ID" value="OAF62221.1"/>
    <property type="molecule type" value="Genomic_DNA"/>
</dbReference>
<evidence type="ECO:0000313" key="1">
    <source>
        <dbReference type="EMBL" id="OAF62221.1"/>
    </source>
</evidence>
<dbReference type="RefSeq" id="XP_024327494.1">
    <property type="nucleotide sequence ID" value="XM_024464742.1"/>
</dbReference>
<dbReference type="OrthoDB" id="3426327at2759"/>
<dbReference type="VEuPathDB" id="FungiDB:GMDG_00457"/>
<reference evidence="1" key="1">
    <citation type="submission" date="2016-03" db="EMBL/GenBank/DDBJ databases">
        <title>Updated assembly of Pseudogymnoascus destructans, the fungus causing white-nose syndrome of bats.</title>
        <authorList>
            <person name="Palmer J.M."/>
            <person name="Drees K.P."/>
            <person name="Foster J.T."/>
            <person name="Lindner D.L."/>
        </authorList>
    </citation>
    <scope>NUCLEOTIDE SEQUENCE [LARGE SCALE GENOMIC DNA]</scope>
    <source>
        <strain evidence="1">20631-21</strain>
    </source>
</reference>
<protein>
    <submittedName>
        <fullName evidence="1">Uncharacterized protein</fullName>
    </submittedName>
</protein>
<dbReference type="AlphaFoldDB" id="A0A177ALM7"/>
<sequence>MSDHKTTLLKADTRTYNSQSGFLLKIKGKKATTYLYLGDQDSGTPTPSGKAGTSGSQSGFLLKIKGKKATTYLYLGDQWDSNPLWESWYIWLPMDFNDKKKTLDIVWHDVYDLDVKSGEYKAIKGKEYRGINAKTTPLQNNANFQNFASDNVILTGISGNDSTVSFEGIAAT</sequence>
<dbReference type="InterPro" id="IPR023296">
    <property type="entry name" value="Glyco_hydro_beta-prop_sf"/>
</dbReference>
<proteinExistence type="predicted"/>